<evidence type="ECO:0000313" key="3">
    <source>
        <dbReference type="Proteomes" id="UP001597168"/>
    </source>
</evidence>
<evidence type="ECO:0000313" key="2">
    <source>
        <dbReference type="EMBL" id="MFD1147570.1"/>
    </source>
</evidence>
<evidence type="ECO:0000259" key="1">
    <source>
        <dbReference type="PROSITE" id="PS50075"/>
    </source>
</evidence>
<feature type="domain" description="Carrier" evidence="1">
    <location>
        <begin position="8"/>
        <end position="83"/>
    </location>
</feature>
<gene>
    <name evidence="2" type="ORF">ACFQ3T_10580</name>
</gene>
<dbReference type="SUPFAM" id="SSF47336">
    <property type="entry name" value="ACP-like"/>
    <property type="match status" value="1"/>
</dbReference>
<name>A0ABW3QSN8_9PSEU</name>
<dbReference type="InterPro" id="IPR036736">
    <property type="entry name" value="ACP-like_sf"/>
</dbReference>
<dbReference type="RefSeq" id="WP_380722840.1">
    <property type="nucleotide sequence ID" value="NZ_JBHTLK010000039.1"/>
</dbReference>
<reference evidence="3" key="1">
    <citation type="journal article" date="2019" name="Int. J. Syst. Evol. Microbiol.">
        <title>The Global Catalogue of Microorganisms (GCM) 10K type strain sequencing project: providing services to taxonomists for standard genome sequencing and annotation.</title>
        <authorList>
            <consortium name="The Broad Institute Genomics Platform"/>
            <consortium name="The Broad Institute Genome Sequencing Center for Infectious Disease"/>
            <person name="Wu L."/>
            <person name="Ma J."/>
        </authorList>
    </citation>
    <scope>NUCLEOTIDE SEQUENCE [LARGE SCALE GENOMIC DNA]</scope>
    <source>
        <strain evidence="3">CCUG 60214</strain>
    </source>
</reference>
<accession>A0ABW3QSN8</accession>
<dbReference type="Gene3D" id="1.10.1200.10">
    <property type="entry name" value="ACP-like"/>
    <property type="match status" value="1"/>
</dbReference>
<proteinExistence type="predicted"/>
<keyword evidence="3" id="KW-1185">Reference proteome</keyword>
<dbReference type="EMBL" id="JBHTLK010000039">
    <property type="protein sequence ID" value="MFD1147570.1"/>
    <property type="molecule type" value="Genomic_DNA"/>
</dbReference>
<protein>
    <submittedName>
        <fullName evidence="2">Acyl carrier protein</fullName>
    </submittedName>
</protein>
<dbReference type="Pfam" id="PF00550">
    <property type="entry name" value="PP-binding"/>
    <property type="match status" value="1"/>
</dbReference>
<dbReference type="Proteomes" id="UP001597168">
    <property type="component" value="Unassembled WGS sequence"/>
</dbReference>
<dbReference type="InterPro" id="IPR009081">
    <property type="entry name" value="PP-bd_ACP"/>
</dbReference>
<organism evidence="2 3">
    <name type="scientific">Saccharothrix hoggarensis</name>
    <dbReference type="NCBI Taxonomy" id="913853"/>
    <lineage>
        <taxon>Bacteria</taxon>
        <taxon>Bacillati</taxon>
        <taxon>Actinomycetota</taxon>
        <taxon>Actinomycetes</taxon>
        <taxon>Pseudonocardiales</taxon>
        <taxon>Pseudonocardiaceae</taxon>
        <taxon>Saccharothrix</taxon>
    </lineage>
</organism>
<dbReference type="PROSITE" id="PS50075">
    <property type="entry name" value="CARRIER"/>
    <property type="match status" value="1"/>
</dbReference>
<sequence>MSGITTTLLDKEDLRRTVAEVLDVEVDAVTDEASFIDDLEVDSLMALEVVVVLEKKYGIRLRESELKQVVCLDKAYQLMVDKLAAV</sequence>
<comment type="caution">
    <text evidence="2">The sequence shown here is derived from an EMBL/GenBank/DDBJ whole genome shotgun (WGS) entry which is preliminary data.</text>
</comment>